<dbReference type="Gene3D" id="3.40.50.150">
    <property type="entry name" value="Vaccinia Virus protein VP39"/>
    <property type="match status" value="1"/>
</dbReference>
<dbReference type="EMBL" id="JBHTEC010000009">
    <property type="protein sequence ID" value="MFD0289486.1"/>
    <property type="molecule type" value="Genomic_DNA"/>
</dbReference>
<feature type="domain" description="Methyltransferase type 11" evidence="4">
    <location>
        <begin position="39"/>
        <end position="134"/>
    </location>
</feature>
<dbReference type="EC" id="2.1.-.-" evidence="5"/>
<keyword evidence="1 5" id="KW-0489">Methyltransferase</keyword>
<evidence type="ECO:0000256" key="3">
    <source>
        <dbReference type="ARBA" id="ARBA00022691"/>
    </source>
</evidence>
<dbReference type="Pfam" id="PF08241">
    <property type="entry name" value="Methyltransf_11"/>
    <property type="match status" value="1"/>
</dbReference>
<dbReference type="GO" id="GO:0008168">
    <property type="term" value="F:methyltransferase activity"/>
    <property type="evidence" value="ECO:0007669"/>
    <property type="project" value="UniProtKB-KW"/>
</dbReference>
<gene>
    <name evidence="5" type="ORF">ACFQZP_49445</name>
</gene>
<dbReference type="SUPFAM" id="SSF53335">
    <property type="entry name" value="S-adenosyl-L-methionine-dependent methyltransferases"/>
    <property type="match status" value="1"/>
</dbReference>
<comment type="caution">
    <text evidence="5">The sequence shown here is derived from an EMBL/GenBank/DDBJ whole genome shotgun (WGS) entry which is preliminary data.</text>
</comment>
<proteinExistence type="predicted"/>
<dbReference type="InterPro" id="IPR029063">
    <property type="entry name" value="SAM-dependent_MTases_sf"/>
</dbReference>
<sequence>MSDLDSQTAYWDAAAATKRFTHPLHTPWLDGVGPSAAILDYGCGYGRTLEELERQGFGNLSGVDTSPGMITRARSLHPAMRFAVLDTPPTLAWADASVDVVVLFAVLTCIPSDEAQRRLIAELHRVLKPGALLYLSDLPLQDDRRNRERYTRFAEQYGAYGVFETSDGAVCRHHATDWFTSLLAAFETVDTRRTTVNTMNGHESAGLQILARKAASSHQAPPRRK</sequence>
<accession>A0ABW2VYF7</accession>
<evidence type="ECO:0000313" key="6">
    <source>
        <dbReference type="Proteomes" id="UP001596957"/>
    </source>
</evidence>
<reference evidence="6" key="1">
    <citation type="journal article" date="2019" name="Int. J. Syst. Evol. Microbiol.">
        <title>The Global Catalogue of Microorganisms (GCM) 10K type strain sequencing project: providing services to taxonomists for standard genome sequencing and annotation.</title>
        <authorList>
            <consortium name="The Broad Institute Genomics Platform"/>
            <consortium name="The Broad Institute Genome Sequencing Center for Infectious Disease"/>
            <person name="Wu L."/>
            <person name="Ma J."/>
        </authorList>
    </citation>
    <scope>NUCLEOTIDE SEQUENCE [LARGE SCALE GENOMIC DNA]</scope>
    <source>
        <strain evidence="6">CGMCC 4.7198</strain>
    </source>
</reference>
<dbReference type="Proteomes" id="UP001596957">
    <property type="component" value="Unassembled WGS sequence"/>
</dbReference>
<evidence type="ECO:0000313" key="5">
    <source>
        <dbReference type="EMBL" id="MFD0289486.1"/>
    </source>
</evidence>
<dbReference type="RefSeq" id="WP_381258540.1">
    <property type="nucleotide sequence ID" value="NZ_JBHTBI010000025.1"/>
</dbReference>
<dbReference type="GO" id="GO:0032259">
    <property type="term" value="P:methylation"/>
    <property type="evidence" value="ECO:0007669"/>
    <property type="project" value="UniProtKB-KW"/>
</dbReference>
<dbReference type="InterPro" id="IPR013216">
    <property type="entry name" value="Methyltransf_11"/>
</dbReference>
<keyword evidence="3" id="KW-0949">S-adenosyl-L-methionine</keyword>
<keyword evidence="2 5" id="KW-0808">Transferase</keyword>
<dbReference type="PANTHER" id="PTHR43464:SF19">
    <property type="entry name" value="UBIQUINONE BIOSYNTHESIS O-METHYLTRANSFERASE, MITOCHONDRIAL"/>
    <property type="match status" value="1"/>
</dbReference>
<evidence type="ECO:0000256" key="1">
    <source>
        <dbReference type="ARBA" id="ARBA00022603"/>
    </source>
</evidence>
<evidence type="ECO:0000259" key="4">
    <source>
        <dbReference type="Pfam" id="PF08241"/>
    </source>
</evidence>
<keyword evidence="6" id="KW-1185">Reference proteome</keyword>
<protein>
    <submittedName>
        <fullName evidence="5">Class I SAM-dependent methyltransferase</fullName>
        <ecNumber evidence="5">2.1.-.-</ecNumber>
    </submittedName>
</protein>
<name>A0ABW2VYF7_9ACTN</name>
<organism evidence="5 6">
    <name type="scientific">Streptomyces lutosisoli</name>
    <dbReference type="NCBI Taxonomy" id="2665721"/>
    <lineage>
        <taxon>Bacteria</taxon>
        <taxon>Bacillati</taxon>
        <taxon>Actinomycetota</taxon>
        <taxon>Actinomycetes</taxon>
        <taxon>Kitasatosporales</taxon>
        <taxon>Streptomycetaceae</taxon>
        <taxon>Streptomyces</taxon>
    </lineage>
</organism>
<dbReference type="CDD" id="cd02440">
    <property type="entry name" value="AdoMet_MTases"/>
    <property type="match status" value="1"/>
</dbReference>
<evidence type="ECO:0000256" key="2">
    <source>
        <dbReference type="ARBA" id="ARBA00022679"/>
    </source>
</evidence>
<dbReference type="PANTHER" id="PTHR43464">
    <property type="entry name" value="METHYLTRANSFERASE"/>
    <property type="match status" value="1"/>
</dbReference>